<comment type="similarity">
    <text evidence="4">Belongs to the peptidase S8 family.</text>
</comment>
<evidence type="ECO:0000256" key="4">
    <source>
        <dbReference type="PROSITE-ProRule" id="PRU01240"/>
    </source>
</evidence>
<dbReference type="GO" id="GO:0000139">
    <property type="term" value="C:Golgi membrane"/>
    <property type="evidence" value="ECO:0007669"/>
    <property type="project" value="TreeGrafter"/>
</dbReference>
<dbReference type="GO" id="GO:0004252">
    <property type="term" value="F:serine-type endopeptidase activity"/>
    <property type="evidence" value="ECO:0007669"/>
    <property type="project" value="InterPro"/>
</dbReference>
<dbReference type="InterPro" id="IPR000209">
    <property type="entry name" value="Peptidase_S8/S53_dom"/>
</dbReference>
<dbReference type="PROSITE" id="PS51892">
    <property type="entry name" value="SUBTILASE"/>
    <property type="match status" value="1"/>
</dbReference>
<evidence type="ECO:0000313" key="7">
    <source>
        <dbReference type="Proteomes" id="UP000272942"/>
    </source>
</evidence>
<dbReference type="PANTHER" id="PTHR42884">
    <property type="entry name" value="PROPROTEIN CONVERTASE SUBTILISIN/KEXIN-RELATED"/>
    <property type="match status" value="1"/>
</dbReference>
<dbReference type="Pfam" id="PF00082">
    <property type="entry name" value="Peptidase_S8"/>
    <property type="match status" value="1"/>
</dbReference>
<proteinExistence type="inferred from homology"/>
<dbReference type="OrthoDB" id="6255718at2759"/>
<dbReference type="GO" id="GO:0016486">
    <property type="term" value="P:peptide hormone processing"/>
    <property type="evidence" value="ECO:0007669"/>
    <property type="project" value="TreeGrafter"/>
</dbReference>
<keyword evidence="1" id="KW-0645">Protease</keyword>
<comment type="caution">
    <text evidence="4">Lacks conserved residue(s) required for the propagation of feature annotation.</text>
</comment>
<evidence type="ECO:0000259" key="5">
    <source>
        <dbReference type="Pfam" id="PF00082"/>
    </source>
</evidence>
<keyword evidence="7" id="KW-1185">Reference proteome</keyword>
<dbReference type="GO" id="GO:0005802">
    <property type="term" value="C:trans-Golgi network"/>
    <property type="evidence" value="ECO:0007669"/>
    <property type="project" value="TreeGrafter"/>
</dbReference>
<keyword evidence="3" id="KW-0720">Serine protease</keyword>
<organism evidence="6 7">
    <name type="scientific">Echinostoma caproni</name>
    <dbReference type="NCBI Taxonomy" id="27848"/>
    <lineage>
        <taxon>Eukaryota</taxon>
        <taxon>Metazoa</taxon>
        <taxon>Spiralia</taxon>
        <taxon>Lophotrochozoa</taxon>
        <taxon>Platyhelminthes</taxon>
        <taxon>Trematoda</taxon>
        <taxon>Digenea</taxon>
        <taxon>Plagiorchiida</taxon>
        <taxon>Echinostomata</taxon>
        <taxon>Echinostomatoidea</taxon>
        <taxon>Echinostomatidae</taxon>
        <taxon>Echinostoma</taxon>
    </lineage>
</organism>
<reference evidence="6 7" key="1">
    <citation type="submission" date="2018-11" db="EMBL/GenBank/DDBJ databases">
        <authorList>
            <consortium name="Pathogen Informatics"/>
        </authorList>
    </citation>
    <scope>NUCLEOTIDE SEQUENCE [LARGE SCALE GENOMIC DNA]</scope>
    <source>
        <strain evidence="6 7">Egypt</strain>
    </source>
</reference>
<dbReference type="InterPro" id="IPR023827">
    <property type="entry name" value="Peptidase_S8_Asp-AS"/>
</dbReference>
<dbReference type="InterPro" id="IPR036852">
    <property type="entry name" value="Peptidase_S8/S53_dom_sf"/>
</dbReference>
<dbReference type="EMBL" id="UZAN01082444">
    <property type="protein sequence ID" value="VDP96709.1"/>
    <property type="molecule type" value="Genomic_DNA"/>
</dbReference>
<accession>A0A3P8LF33</accession>
<evidence type="ECO:0000256" key="2">
    <source>
        <dbReference type="ARBA" id="ARBA00022801"/>
    </source>
</evidence>
<dbReference type="Gene3D" id="3.40.50.200">
    <property type="entry name" value="Peptidase S8/S53 domain"/>
    <property type="match status" value="1"/>
</dbReference>
<dbReference type="PANTHER" id="PTHR42884:SF3">
    <property type="entry name" value="FURIN-LIKE PROTEASE 1, ISOFORMS 1_1-X_2"/>
    <property type="match status" value="1"/>
</dbReference>
<feature type="non-terminal residue" evidence="6">
    <location>
        <position position="38"/>
    </location>
</feature>
<evidence type="ECO:0000256" key="3">
    <source>
        <dbReference type="ARBA" id="ARBA00022825"/>
    </source>
</evidence>
<feature type="domain" description="Peptidase S8/S53" evidence="5">
    <location>
        <begin position="15"/>
        <end position="38"/>
    </location>
</feature>
<dbReference type="Proteomes" id="UP000272942">
    <property type="component" value="Unassembled WGS sequence"/>
</dbReference>
<gene>
    <name evidence="6" type="ORF">ECPE_LOCUS18589</name>
</gene>
<sequence length="38" mass="4296">MDMNVRSAWARGYAGQDVVVTILDDGLETDHPDLKENY</sequence>
<name>A0A3P8LF33_9TREM</name>
<protein>
    <recommendedName>
        <fullName evidence="5">Peptidase S8/S53 domain-containing protein</fullName>
    </recommendedName>
</protein>
<evidence type="ECO:0000256" key="1">
    <source>
        <dbReference type="ARBA" id="ARBA00022670"/>
    </source>
</evidence>
<evidence type="ECO:0000313" key="6">
    <source>
        <dbReference type="EMBL" id="VDP96709.1"/>
    </source>
</evidence>
<dbReference type="AlphaFoldDB" id="A0A3P8LF33"/>
<dbReference type="SUPFAM" id="SSF52743">
    <property type="entry name" value="Subtilisin-like"/>
    <property type="match status" value="1"/>
</dbReference>
<keyword evidence="2" id="KW-0378">Hydrolase</keyword>
<dbReference type="PROSITE" id="PS00136">
    <property type="entry name" value="SUBTILASE_ASP"/>
    <property type="match status" value="1"/>
</dbReference>